<proteinExistence type="predicted"/>
<evidence type="ECO:0000313" key="2">
    <source>
        <dbReference type="Proteomes" id="UP000789405"/>
    </source>
</evidence>
<comment type="caution">
    <text evidence="1">The sequence shown here is derived from an EMBL/GenBank/DDBJ whole genome shotgun (WGS) entry which is preliminary data.</text>
</comment>
<organism evidence="1 2">
    <name type="scientific">Dentiscutata erythropus</name>
    <dbReference type="NCBI Taxonomy" id="1348616"/>
    <lineage>
        <taxon>Eukaryota</taxon>
        <taxon>Fungi</taxon>
        <taxon>Fungi incertae sedis</taxon>
        <taxon>Mucoromycota</taxon>
        <taxon>Glomeromycotina</taxon>
        <taxon>Glomeromycetes</taxon>
        <taxon>Diversisporales</taxon>
        <taxon>Gigasporaceae</taxon>
        <taxon>Dentiscutata</taxon>
    </lineage>
</organism>
<evidence type="ECO:0000313" key="1">
    <source>
        <dbReference type="EMBL" id="CAG8630574.1"/>
    </source>
</evidence>
<dbReference type="OrthoDB" id="10434557at2759"/>
<dbReference type="Proteomes" id="UP000789405">
    <property type="component" value="Unassembled WGS sequence"/>
</dbReference>
<name>A0A9N9DCM4_9GLOM</name>
<sequence>MKNESNSKDIEFTITFQNDKINAINYLEVKDPKLIKIRDCGIALKGYLHEQPIIMKHIPNDLKNQDNEALIQL</sequence>
<reference evidence="1" key="1">
    <citation type="submission" date="2021-06" db="EMBL/GenBank/DDBJ databases">
        <authorList>
            <person name="Kallberg Y."/>
            <person name="Tangrot J."/>
            <person name="Rosling A."/>
        </authorList>
    </citation>
    <scope>NUCLEOTIDE SEQUENCE</scope>
    <source>
        <strain evidence="1">MA453B</strain>
    </source>
</reference>
<feature type="non-terminal residue" evidence="1">
    <location>
        <position position="73"/>
    </location>
</feature>
<protein>
    <submittedName>
        <fullName evidence="1">19726_t:CDS:1</fullName>
    </submittedName>
</protein>
<dbReference type="AlphaFoldDB" id="A0A9N9DCM4"/>
<keyword evidence="2" id="KW-1185">Reference proteome</keyword>
<dbReference type="EMBL" id="CAJVPY010004890">
    <property type="protein sequence ID" value="CAG8630574.1"/>
    <property type="molecule type" value="Genomic_DNA"/>
</dbReference>
<gene>
    <name evidence="1" type="ORF">DERYTH_LOCUS9126</name>
</gene>
<accession>A0A9N9DCM4</accession>